<evidence type="ECO:0000256" key="1">
    <source>
        <dbReference type="SAM" id="SignalP"/>
    </source>
</evidence>
<dbReference type="Gene3D" id="2.60.450.10">
    <property type="entry name" value="Lipopolysaccharide (LPS) transport protein A like domain"/>
    <property type="match status" value="1"/>
</dbReference>
<dbReference type="AlphaFoldDB" id="D7CW98"/>
<protein>
    <submittedName>
        <fullName evidence="2">OstA-like protein protein</fullName>
    </submittedName>
</protein>
<gene>
    <name evidence="2" type="ordered locus">Trad_2954</name>
</gene>
<dbReference type="OrthoDB" id="30488at2"/>
<feature type="signal peptide" evidence="1">
    <location>
        <begin position="1"/>
        <end position="23"/>
    </location>
</feature>
<feature type="chain" id="PRO_5003094628" evidence="1">
    <location>
        <begin position="24"/>
        <end position="299"/>
    </location>
</feature>
<evidence type="ECO:0000313" key="3">
    <source>
        <dbReference type="Proteomes" id="UP000000379"/>
    </source>
</evidence>
<keyword evidence="3" id="KW-1185">Reference proteome</keyword>
<dbReference type="RefSeq" id="WP_013179407.1">
    <property type="nucleotide sequence ID" value="NC_014221.1"/>
</dbReference>
<evidence type="ECO:0000313" key="2">
    <source>
        <dbReference type="EMBL" id="ADI16048.1"/>
    </source>
</evidence>
<organism evidence="2 3">
    <name type="scientific">Truepera radiovictrix (strain DSM 17093 / CIP 108686 / LMG 22925 / RQ-24)</name>
    <dbReference type="NCBI Taxonomy" id="649638"/>
    <lineage>
        <taxon>Bacteria</taxon>
        <taxon>Thermotogati</taxon>
        <taxon>Deinococcota</taxon>
        <taxon>Deinococci</taxon>
        <taxon>Trueperales</taxon>
        <taxon>Trueperaceae</taxon>
        <taxon>Truepera</taxon>
    </lineage>
</organism>
<keyword evidence="1" id="KW-0732">Signal</keyword>
<reference evidence="2 3" key="2">
    <citation type="journal article" date="2011" name="Stand. Genomic Sci.">
        <title>Complete genome sequence of Truepera radiovictrix type strain (RQ-24).</title>
        <authorList>
            <person name="Ivanova N."/>
            <person name="Rohde C."/>
            <person name="Munk C."/>
            <person name="Nolan M."/>
            <person name="Lucas S."/>
            <person name="Del Rio T.G."/>
            <person name="Tice H."/>
            <person name="Deshpande S."/>
            <person name="Cheng J.F."/>
            <person name="Tapia R."/>
            <person name="Han C."/>
            <person name="Goodwin L."/>
            <person name="Pitluck S."/>
            <person name="Liolios K."/>
            <person name="Mavromatis K."/>
            <person name="Mikhailova N."/>
            <person name="Pati A."/>
            <person name="Chen A."/>
            <person name="Palaniappan K."/>
            <person name="Land M."/>
            <person name="Hauser L."/>
            <person name="Chang Y.J."/>
            <person name="Jeffries C.D."/>
            <person name="Brambilla E."/>
            <person name="Rohde M."/>
            <person name="Goker M."/>
            <person name="Tindall B.J."/>
            <person name="Woyke T."/>
            <person name="Bristow J."/>
            <person name="Eisen J.A."/>
            <person name="Markowitz V."/>
            <person name="Hugenholtz P."/>
            <person name="Kyrpides N.C."/>
            <person name="Klenk H.P."/>
            <person name="Lapidus A."/>
        </authorList>
    </citation>
    <scope>NUCLEOTIDE SEQUENCE [LARGE SCALE GENOMIC DNA]</scope>
    <source>
        <strain evidence="3">DSM 17093 / CIP 108686 / LMG 22925 / RQ-24</strain>
    </source>
</reference>
<dbReference type="HOGENOM" id="CLU_930467_0_0_0"/>
<dbReference type="KEGG" id="tra:Trad_2954"/>
<proteinExistence type="predicted"/>
<reference evidence="3" key="1">
    <citation type="submission" date="2010-05" db="EMBL/GenBank/DDBJ databases">
        <title>The complete genome of Truepera radiovictris DSM 17093.</title>
        <authorList>
            <consortium name="US DOE Joint Genome Institute (JGI-PGF)"/>
            <person name="Lucas S."/>
            <person name="Copeland A."/>
            <person name="Lapidus A."/>
            <person name="Glavina del Rio T."/>
            <person name="Dalin E."/>
            <person name="Tice H."/>
            <person name="Bruce D."/>
            <person name="Goodwin L."/>
            <person name="Pitluck S."/>
            <person name="Kyrpides N."/>
            <person name="Mavromatis K."/>
            <person name="Ovchinnikova G."/>
            <person name="Munk A.C."/>
            <person name="Detter J.C."/>
            <person name="Han C."/>
            <person name="Tapia R."/>
            <person name="Land M."/>
            <person name="Hauser L."/>
            <person name="Markowitz V."/>
            <person name="Cheng J.-F."/>
            <person name="Hugenholtz P."/>
            <person name="Woyke T."/>
            <person name="Wu D."/>
            <person name="Tindall B."/>
            <person name="Pomrenke H.G."/>
            <person name="Brambilla E."/>
            <person name="Klenk H.-P."/>
            <person name="Eisen J.A."/>
        </authorList>
    </citation>
    <scope>NUCLEOTIDE SEQUENCE [LARGE SCALE GENOMIC DNA]</scope>
    <source>
        <strain evidence="3">DSM 17093 / CIP 108686 / LMG 22925 / RQ-24</strain>
    </source>
</reference>
<sequence length="299" mass="31263">MRPPRRFAPAAVGLALSGALVSAAPGGAAPLDANLPSFELRRGDRTIVVQQTATDAEGGIAIPRGGNCRDGFDLSFYYAPEPKLIETTVGELRISSRVVLREQPRSERTTEGGDAQDEAVLDFFGGSLELNPETLCPDNLVRNPEDRVTLREGRTTVQGGALRYDNASGIGEMRGPIALERRAAGEAPALQASSNALLFNVDDELQTLRGGVRVEAEGRVSEADELELDEQAGVAVLRGSPARSRDAEGEVSGEVLVYDLESNDVVVRGSVRATLTLEDGVGGAGAVAPAAEGAGEAGE</sequence>
<accession>D7CW98</accession>
<dbReference type="eggNOG" id="COG1452">
    <property type="taxonomic scope" value="Bacteria"/>
</dbReference>
<dbReference type="STRING" id="649638.Trad_2954"/>
<dbReference type="EMBL" id="CP002049">
    <property type="protein sequence ID" value="ADI16048.1"/>
    <property type="molecule type" value="Genomic_DNA"/>
</dbReference>
<dbReference type="Proteomes" id="UP000000379">
    <property type="component" value="Chromosome"/>
</dbReference>
<name>D7CW98_TRURR</name>